<name>A0A1W6R6E0_DAKVI</name>
<dbReference type="GO" id="GO:0005549">
    <property type="term" value="F:odorant binding"/>
    <property type="evidence" value="ECO:0007669"/>
    <property type="project" value="InterPro"/>
</dbReference>
<accession>A0A1W6R6E0</accession>
<dbReference type="Gene3D" id="1.10.238.20">
    <property type="entry name" value="Pheromone/general odorant binding protein domain"/>
    <property type="match status" value="1"/>
</dbReference>
<dbReference type="PANTHER" id="PTHR21364:SF2">
    <property type="entry name" value="GENERAL ODORANT-BINDING PROTEIN 19A"/>
    <property type="match status" value="1"/>
</dbReference>
<sequence length="146" mass="15870">MWSNKVLCFSLIVAVTFANENAKNHVALIYKKCQEEVKLSNEEMQGFRSMGIPKSQNEKCMMGCLMKEVNVINNKKFSIEGASKIAEKYYGSNQQLMQKARGIIETCAKKSESASDECSVAGIVTTCIVEEAARAGLSGGPGNSST</sequence>
<evidence type="ECO:0000256" key="1">
    <source>
        <dbReference type="SAM" id="SignalP"/>
    </source>
</evidence>
<evidence type="ECO:0000313" key="2">
    <source>
        <dbReference type="EMBL" id="ARO50000.1"/>
    </source>
</evidence>
<feature type="signal peptide" evidence="1">
    <location>
        <begin position="1"/>
        <end position="18"/>
    </location>
</feature>
<dbReference type="InterPro" id="IPR006170">
    <property type="entry name" value="PBP/GOBP"/>
</dbReference>
<keyword evidence="1" id="KW-0732">Signal</keyword>
<dbReference type="OrthoDB" id="6618046at2759"/>
<dbReference type="Pfam" id="PF01395">
    <property type="entry name" value="PBP_GOBP"/>
    <property type="match status" value="1"/>
</dbReference>
<organism evidence="2">
    <name type="scientific">Daktulosphaira vitifoliae</name>
    <name type="common">Grape phylloxera</name>
    <name type="synonym">Viteus vitifoliae</name>
    <dbReference type="NCBI Taxonomy" id="58002"/>
    <lineage>
        <taxon>Eukaryota</taxon>
        <taxon>Metazoa</taxon>
        <taxon>Ecdysozoa</taxon>
        <taxon>Arthropoda</taxon>
        <taxon>Hexapoda</taxon>
        <taxon>Insecta</taxon>
        <taxon>Pterygota</taxon>
        <taxon>Neoptera</taxon>
        <taxon>Paraneoptera</taxon>
        <taxon>Hemiptera</taxon>
        <taxon>Sternorrhyncha</taxon>
        <taxon>Aphidomorpha</taxon>
        <taxon>Phylloxeroidea</taxon>
        <taxon>Phylloxeridae</taxon>
        <taxon>Daktulosphaira</taxon>
    </lineage>
</organism>
<dbReference type="CDD" id="cd23992">
    <property type="entry name" value="PBP_GOBP"/>
    <property type="match status" value="1"/>
</dbReference>
<reference evidence="2" key="1">
    <citation type="submission" date="2016-09" db="EMBL/GenBank/DDBJ databases">
        <authorList>
            <person name="Capua I."/>
            <person name="De Benedictis P."/>
            <person name="Joannis T."/>
            <person name="Lombin L.H."/>
            <person name="Cattoli G."/>
        </authorList>
    </citation>
    <scope>NUCLEOTIDE SEQUENCE</scope>
</reference>
<dbReference type="SMART" id="SM00708">
    <property type="entry name" value="PhBP"/>
    <property type="match status" value="1"/>
</dbReference>
<protein>
    <submittedName>
        <fullName evidence="2">Odorant binding protein 1</fullName>
    </submittedName>
</protein>
<dbReference type="AlphaFoldDB" id="A0A1W6R6E0"/>
<dbReference type="EMBL" id="KX890114">
    <property type="protein sequence ID" value="ARO50000.1"/>
    <property type="molecule type" value="mRNA"/>
</dbReference>
<dbReference type="InterPro" id="IPR036728">
    <property type="entry name" value="PBP_GOBP_sf"/>
</dbReference>
<dbReference type="PANTHER" id="PTHR21364">
    <property type="entry name" value="GENERAL ODORANT-BINDING PROTEIN 19A"/>
    <property type="match status" value="1"/>
</dbReference>
<dbReference type="SUPFAM" id="SSF47565">
    <property type="entry name" value="Insect pheromone/odorant-binding proteins"/>
    <property type="match status" value="1"/>
</dbReference>
<feature type="chain" id="PRO_5012845798" evidence="1">
    <location>
        <begin position="19"/>
        <end position="146"/>
    </location>
</feature>
<proteinExistence type="evidence at transcript level"/>
<reference evidence="2" key="2">
    <citation type="journal article" date="2017" name="J. Econ. Entomol.">
        <title>Identification and Expression Profiling of Odorant-Binding Proteins and Chemosensory Proteins of Daktulosphaira vitifoliae (Hemiptera: Phylloxeridae).</title>
        <authorList>
            <person name="Zhao J.J."/>
            <person name="Zhang Y."/>
            <person name="Fan D.S."/>
            <person name="Feng J.N."/>
        </authorList>
    </citation>
    <scope>NUCLEOTIDE SEQUENCE</scope>
</reference>